<dbReference type="GO" id="GO:0003700">
    <property type="term" value="F:DNA-binding transcription factor activity"/>
    <property type="evidence" value="ECO:0007669"/>
    <property type="project" value="InterPro"/>
</dbReference>
<dbReference type="PANTHER" id="PTHR47456:SF1">
    <property type="entry name" value="PHD-TYPE DOMAIN-CONTAINING PROTEIN"/>
    <property type="match status" value="1"/>
</dbReference>
<dbReference type="RefSeq" id="XP_066917696.1">
    <property type="nucleotide sequence ID" value="XM_067061595.1"/>
</dbReference>
<proteinExistence type="predicted"/>
<evidence type="ECO:0000313" key="2">
    <source>
        <dbReference type="EnsemblMetazoa" id="CLYHEMP010822.1"/>
    </source>
</evidence>
<accession>A0A7M5UI20</accession>
<dbReference type="PANTHER" id="PTHR47456">
    <property type="entry name" value="PHD-TYPE DOMAIN-CONTAINING PROTEIN"/>
    <property type="match status" value="1"/>
</dbReference>
<keyword evidence="3" id="KW-1185">Reference proteome</keyword>
<dbReference type="EnsemblMetazoa" id="CLYHEMT010822.1">
    <property type="protein sequence ID" value="CLYHEMP010822.1"/>
    <property type="gene ID" value="CLYHEMG010822"/>
</dbReference>
<protein>
    <submittedName>
        <fullName evidence="2">Uncharacterized protein</fullName>
    </submittedName>
</protein>
<feature type="region of interest" description="Disordered" evidence="1">
    <location>
        <begin position="1"/>
        <end position="21"/>
    </location>
</feature>
<name>A0A7M5UI20_9CNID</name>
<reference evidence="2" key="1">
    <citation type="submission" date="2021-01" db="UniProtKB">
        <authorList>
            <consortium name="EnsemblMetazoa"/>
        </authorList>
    </citation>
    <scope>IDENTIFICATION</scope>
</reference>
<organism evidence="2 3">
    <name type="scientific">Clytia hemisphaerica</name>
    <dbReference type="NCBI Taxonomy" id="252671"/>
    <lineage>
        <taxon>Eukaryota</taxon>
        <taxon>Metazoa</taxon>
        <taxon>Cnidaria</taxon>
        <taxon>Hydrozoa</taxon>
        <taxon>Hydroidolina</taxon>
        <taxon>Leptothecata</taxon>
        <taxon>Obeliida</taxon>
        <taxon>Clytiidae</taxon>
        <taxon>Clytia</taxon>
    </lineage>
</organism>
<evidence type="ECO:0000256" key="1">
    <source>
        <dbReference type="SAM" id="MobiDB-lite"/>
    </source>
</evidence>
<sequence length="707" mass="79505">MDVIMEGEGMETGDPGNQQGGTIQIHAQAYVNIGIPDDHKSIAEKESEVLSLIILNNQGDNGLPNVQITENVDHLEHHNVQGVVAGGNMMVGEEQSNENNEAAEAIERNEDLVVDNDEVAFEEQEQLAGTGDFAVTGDSTMITMEFHAADAAWITLLDRFELLMNDNRIRGYVEGEKQFLCLWESFQSSTMSTFVVRSSDKFYKMADERDENAIQGRILRGKAKWSRTPLVQYDGVPFVSIERKYFGCRLGGTERQNAKKGQFKTKRNGHSVKVGCPADADVLEVWRVPSLTVPDNIKVNRERRRVKTQLLSHVFQHIRSGDYVKRFYVTLPLITKHQNHPVLDTNAGRLKIVHPRIIEKIHEIVQQGISEKRVVKYMLEEFVQDIQTELGIEIQESDRSYYPTDRDINNHIRNALTLVKKEESQALENSELPDLTSEPLSYSTEVVGPPSFVSIPTACEMNLDMNDGSTSAIYQTSSVDQSENTTTATFVETTMVDPNNSSYSETKNFLSSHEVTTLEDIVQNGVLQYYTQNSAGNIEVAETTVTETPEDSVTVENTDPQNDSIENTLETDATVIKGETSTEEVVEIPKDSEVSSDVDVNILIEHCKRNPNPPPIAHKKKRKWAQRNARSMRKHLDMKTLLKSEIGNSFAIINQALANENDEAKLKLVLKKVKLLQRIIQGKDLIKRRGRKVGIHSMISVSMDNEY</sequence>
<dbReference type="Pfam" id="PF15299">
    <property type="entry name" value="ALS2CR8"/>
    <property type="match status" value="1"/>
</dbReference>
<dbReference type="AlphaFoldDB" id="A0A7M5UI20"/>
<dbReference type="OrthoDB" id="8907856at2759"/>
<dbReference type="GeneID" id="136805056"/>
<dbReference type="InterPro" id="IPR029309">
    <property type="entry name" value="CaRF"/>
</dbReference>
<evidence type="ECO:0000313" key="3">
    <source>
        <dbReference type="Proteomes" id="UP000594262"/>
    </source>
</evidence>
<dbReference type="Proteomes" id="UP000594262">
    <property type="component" value="Unplaced"/>
</dbReference>